<sequence length="302" mass="34361">MNWFTIVIVNPILGTVGIVGNVLNCVVLKKSGFNKPSNIFLFGLAVSDVFVLLGAVDVVSILTQFPKRIPLGFSFWEFDCSDARMAVFYLNVKRIVYAFQIVGMNISPCFCVVITLERLVAIFFPLQFSRIIRPRRAWTVVTCSFLFWAGFGAVFVNRFTFVIGYWAQFRSCVCKYALLPNDAEKLFDKIATWFVWYIALGIIILGSVVIFARIKVFSLNRRRMTSSKSASSSRTTRTLLAVCVVFSCTQIVRFPYVMFKLSFSDYDTQGMYVSAMALMSYVNSACNFVIYILLNKKFRTIL</sequence>
<dbReference type="AlphaFoldDB" id="A0AAV2HGC0"/>
<dbReference type="PANTHER" id="PTHR46641">
    <property type="entry name" value="FMRFAMIDE RECEPTOR-RELATED"/>
    <property type="match status" value="1"/>
</dbReference>
<dbReference type="GO" id="GO:0004930">
    <property type="term" value="F:G protein-coupled receptor activity"/>
    <property type="evidence" value="ECO:0007669"/>
    <property type="project" value="InterPro"/>
</dbReference>
<feature type="transmembrane region" description="Helical" evidence="5">
    <location>
        <begin position="95"/>
        <end position="116"/>
    </location>
</feature>
<dbReference type="PRINTS" id="PR00237">
    <property type="entry name" value="GPCRRHODOPSN"/>
</dbReference>
<evidence type="ECO:0000256" key="5">
    <source>
        <dbReference type="SAM" id="Phobius"/>
    </source>
</evidence>
<feature type="transmembrane region" description="Helical" evidence="5">
    <location>
        <begin position="137"/>
        <end position="156"/>
    </location>
</feature>
<dbReference type="GO" id="GO:0016020">
    <property type="term" value="C:membrane"/>
    <property type="evidence" value="ECO:0007669"/>
    <property type="project" value="UniProtKB-SubCell"/>
</dbReference>
<dbReference type="SUPFAM" id="SSF81321">
    <property type="entry name" value="Family A G protein-coupled receptor-like"/>
    <property type="match status" value="1"/>
</dbReference>
<protein>
    <recommendedName>
        <fullName evidence="6">G-protein coupled receptors family 1 profile domain-containing protein</fullName>
    </recommendedName>
</protein>
<feature type="transmembrane region" description="Helical" evidence="5">
    <location>
        <begin position="238"/>
        <end position="259"/>
    </location>
</feature>
<keyword evidence="8" id="KW-1185">Reference proteome</keyword>
<feature type="non-terminal residue" evidence="7">
    <location>
        <position position="302"/>
    </location>
</feature>
<keyword evidence="2 5" id="KW-0812">Transmembrane</keyword>
<feature type="transmembrane region" description="Helical" evidence="5">
    <location>
        <begin position="271"/>
        <end position="294"/>
    </location>
</feature>
<keyword evidence="4 5" id="KW-0472">Membrane</keyword>
<dbReference type="InterPro" id="IPR017452">
    <property type="entry name" value="GPCR_Rhodpsn_7TM"/>
</dbReference>
<feature type="transmembrane region" description="Helical" evidence="5">
    <location>
        <begin position="39"/>
        <end position="62"/>
    </location>
</feature>
<comment type="subcellular location">
    <subcellularLocation>
        <location evidence="1">Membrane</location>
    </subcellularLocation>
</comment>
<evidence type="ECO:0000256" key="2">
    <source>
        <dbReference type="ARBA" id="ARBA00022692"/>
    </source>
</evidence>
<dbReference type="Gene3D" id="1.20.1070.10">
    <property type="entry name" value="Rhodopsin 7-helix transmembrane proteins"/>
    <property type="match status" value="1"/>
</dbReference>
<evidence type="ECO:0000256" key="4">
    <source>
        <dbReference type="ARBA" id="ARBA00023136"/>
    </source>
</evidence>
<organism evidence="7 8">
    <name type="scientific">Lymnaea stagnalis</name>
    <name type="common">Great pond snail</name>
    <name type="synonym">Helix stagnalis</name>
    <dbReference type="NCBI Taxonomy" id="6523"/>
    <lineage>
        <taxon>Eukaryota</taxon>
        <taxon>Metazoa</taxon>
        <taxon>Spiralia</taxon>
        <taxon>Lophotrochozoa</taxon>
        <taxon>Mollusca</taxon>
        <taxon>Gastropoda</taxon>
        <taxon>Heterobranchia</taxon>
        <taxon>Euthyneura</taxon>
        <taxon>Panpulmonata</taxon>
        <taxon>Hygrophila</taxon>
        <taxon>Lymnaeoidea</taxon>
        <taxon>Lymnaeidae</taxon>
        <taxon>Lymnaea</taxon>
    </lineage>
</organism>
<name>A0AAV2HGC0_LYMST</name>
<comment type="caution">
    <text evidence="7">The sequence shown here is derived from an EMBL/GenBank/DDBJ whole genome shotgun (WGS) entry which is preliminary data.</text>
</comment>
<dbReference type="Proteomes" id="UP001497497">
    <property type="component" value="Unassembled WGS sequence"/>
</dbReference>
<dbReference type="InterPro" id="IPR000276">
    <property type="entry name" value="GPCR_Rhodpsn"/>
</dbReference>
<dbReference type="PROSITE" id="PS50262">
    <property type="entry name" value="G_PROTEIN_RECEP_F1_2"/>
    <property type="match status" value="1"/>
</dbReference>
<keyword evidence="3 5" id="KW-1133">Transmembrane helix</keyword>
<dbReference type="EMBL" id="CAXITT010000127">
    <property type="protein sequence ID" value="CAL1532869.1"/>
    <property type="molecule type" value="Genomic_DNA"/>
</dbReference>
<reference evidence="7 8" key="1">
    <citation type="submission" date="2024-04" db="EMBL/GenBank/DDBJ databases">
        <authorList>
            <consortium name="Genoscope - CEA"/>
            <person name="William W."/>
        </authorList>
    </citation>
    <scope>NUCLEOTIDE SEQUENCE [LARGE SCALE GENOMIC DNA]</scope>
</reference>
<accession>A0AAV2HGC0</accession>
<dbReference type="InterPro" id="IPR052954">
    <property type="entry name" value="GPCR-Ligand_Int"/>
</dbReference>
<feature type="domain" description="G-protein coupled receptors family 1 profile" evidence="6">
    <location>
        <begin position="20"/>
        <end position="291"/>
    </location>
</feature>
<gene>
    <name evidence="7" type="ORF">GSLYS_00006887001</name>
</gene>
<evidence type="ECO:0000256" key="1">
    <source>
        <dbReference type="ARBA" id="ARBA00004370"/>
    </source>
</evidence>
<evidence type="ECO:0000259" key="6">
    <source>
        <dbReference type="PROSITE" id="PS50262"/>
    </source>
</evidence>
<feature type="transmembrane region" description="Helical" evidence="5">
    <location>
        <begin position="6"/>
        <end position="27"/>
    </location>
</feature>
<evidence type="ECO:0000313" key="8">
    <source>
        <dbReference type="Proteomes" id="UP001497497"/>
    </source>
</evidence>
<evidence type="ECO:0000256" key="3">
    <source>
        <dbReference type="ARBA" id="ARBA00022989"/>
    </source>
</evidence>
<dbReference type="Pfam" id="PF00001">
    <property type="entry name" value="7tm_1"/>
    <property type="match status" value="1"/>
</dbReference>
<feature type="transmembrane region" description="Helical" evidence="5">
    <location>
        <begin position="194"/>
        <end position="217"/>
    </location>
</feature>
<evidence type="ECO:0000313" key="7">
    <source>
        <dbReference type="EMBL" id="CAL1532869.1"/>
    </source>
</evidence>
<proteinExistence type="predicted"/>